<dbReference type="AlphaFoldDB" id="A0AAW1V3V5"/>
<dbReference type="InterPro" id="IPR032675">
    <property type="entry name" value="LRR_dom_sf"/>
</dbReference>
<sequence length="454" mass="52364">MACFWLNSQETRVKIPITEEQENTVFYIIQVFVGEIYWSVKHRYNDFYELNTKLVNDHGVAKDILPCKKLLRSKCPEFIENRRHGLEIYLQKVLKFLKLAMPRVFLEFLDFHLYDVYFILQSLALKFYSEADSYLSSAKTYNFTTLEVHAITKCCNTPLPAENTSDKRYDLTHVFDFSSQLNILYINGISGTYLRSIIKPNELMYDFKVFKKVNTLSLNEVCLESIKDLGQLRTTLKNLTIIKSNMTSLCQILQCDVLHKYTFDNAQVWNALTVMDLSSNCLTDIDPTISLTPNLEVLILDQNRFSSIPNLLQLEKLTRLSMCSNLITTCQEIHLRLGNIQHLNLSQNSITSLVGFSKLYSLVSLNLTANNIHDIEEIKYLSQLPCLEDLKLTGNNVSTIVDYRVKVLEYFGTRAEEICLDNEQPLQPELDKVSIRRALKILKEGSTPAILNTR</sequence>
<evidence type="ECO:0000313" key="4">
    <source>
        <dbReference type="EMBL" id="KAK9890366.1"/>
    </source>
</evidence>
<dbReference type="Pfam" id="PF00787">
    <property type="entry name" value="PX"/>
    <property type="match status" value="1"/>
</dbReference>
<keyword evidence="1" id="KW-0433">Leucine-rich repeat</keyword>
<dbReference type="FunFam" id="3.30.1520.10:FF:000020">
    <property type="entry name" value="nischarin isoform X1"/>
    <property type="match status" value="1"/>
</dbReference>
<dbReference type="PROSITE" id="PS50195">
    <property type="entry name" value="PX"/>
    <property type="match status" value="1"/>
</dbReference>
<dbReference type="GO" id="GO:0035091">
    <property type="term" value="F:phosphatidylinositol binding"/>
    <property type="evidence" value="ECO:0007669"/>
    <property type="project" value="InterPro"/>
</dbReference>
<protein>
    <recommendedName>
        <fullName evidence="3">PX domain-containing protein</fullName>
    </recommendedName>
</protein>
<dbReference type="InterPro" id="IPR025875">
    <property type="entry name" value="Leu-rich_rpt_4"/>
</dbReference>
<dbReference type="EMBL" id="JARQZJ010000125">
    <property type="protein sequence ID" value="KAK9890366.1"/>
    <property type="molecule type" value="Genomic_DNA"/>
</dbReference>
<evidence type="ECO:0000259" key="3">
    <source>
        <dbReference type="PROSITE" id="PS50195"/>
    </source>
</evidence>
<dbReference type="PANTHER" id="PTHR15454">
    <property type="entry name" value="NISCHARIN RELATED"/>
    <property type="match status" value="1"/>
</dbReference>
<reference evidence="4 5" key="1">
    <citation type="submission" date="2023-03" db="EMBL/GenBank/DDBJ databases">
        <title>Genome insight into feeding habits of ladybird beetles.</title>
        <authorList>
            <person name="Li H.-S."/>
            <person name="Huang Y.-H."/>
            <person name="Pang H."/>
        </authorList>
    </citation>
    <scope>NUCLEOTIDE SEQUENCE [LARGE SCALE GENOMIC DNA]</scope>
    <source>
        <strain evidence="4">SYSU_2023b</strain>
        <tissue evidence="4">Whole body</tissue>
    </source>
</reference>
<dbReference type="PROSITE" id="PS51450">
    <property type="entry name" value="LRR"/>
    <property type="match status" value="4"/>
</dbReference>
<gene>
    <name evidence="4" type="ORF">WA026_010459</name>
</gene>
<dbReference type="Proteomes" id="UP001431783">
    <property type="component" value="Unassembled WGS sequence"/>
</dbReference>
<dbReference type="Pfam" id="PF12799">
    <property type="entry name" value="LRR_4"/>
    <property type="match status" value="1"/>
</dbReference>
<dbReference type="GO" id="GO:0005737">
    <property type="term" value="C:cytoplasm"/>
    <property type="evidence" value="ECO:0007669"/>
    <property type="project" value="TreeGrafter"/>
</dbReference>
<dbReference type="InterPro" id="IPR001611">
    <property type="entry name" value="Leu-rich_rpt"/>
</dbReference>
<feature type="domain" description="PX" evidence="3">
    <location>
        <begin position="5"/>
        <end position="135"/>
    </location>
</feature>
<dbReference type="InterPro" id="IPR001683">
    <property type="entry name" value="PX_dom"/>
</dbReference>
<keyword evidence="5" id="KW-1185">Reference proteome</keyword>
<accession>A0AAW1V3V5</accession>
<name>A0AAW1V3V5_9CUCU</name>
<dbReference type="Gene3D" id="3.80.10.10">
    <property type="entry name" value="Ribonuclease Inhibitor"/>
    <property type="match status" value="2"/>
</dbReference>
<evidence type="ECO:0000313" key="5">
    <source>
        <dbReference type="Proteomes" id="UP001431783"/>
    </source>
</evidence>
<evidence type="ECO:0000256" key="1">
    <source>
        <dbReference type="ARBA" id="ARBA00022614"/>
    </source>
</evidence>
<comment type="caution">
    <text evidence="4">The sequence shown here is derived from an EMBL/GenBank/DDBJ whole genome shotgun (WGS) entry which is preliminary data.</text>
</comment>
<dbReference type="SMART" id="SM00312">
    <property type="entry name" value="PX"/>
    <property type="match status" value="1"/>
</dbReference>
<dbReference type="SUPFAM" id="SSF64268">
    <property type="entry name" value="PX domain"/>
    <property type="match status" value="1"/>
</dbReference>
<proteinExistence type="predicted"/>
<dbReference type="SUPFAM" id="SSF52075">
    <property type="entry name" value="Outer arm dynein light chain 1"/>
    <property type="match status" value="1"/>
</dbReference>
<organism evidence="4 5">
    <name type="scientific">Henosepilachna vigintioctopunctata</name>
    <dbReference type="NCBI Taxonomy" id="420089"/>
    <lineage>
        <taxon>Eukaryota</taxon>
        <taxon>Metazoa</taxon>
        <taxon>Ecdysozoa</taxon>
        <taxon>Arthropoda</taxon>
        <taxon>Hexapoda</taxon>
        <taxon>Insecta</taxon>
        <taxon>Pterygota</taxon>
        <taxon>Neoptera</taxon>
        <taxon>Endopterygota</taxon>
        <taxon>Coleoptera</taxon>
        <taxon>Polyphaga</taxon>
        <taxon>Cucujiformia</taxon>
        <taxon>Coccinelloidea</taxon>
        <taxon>Coccinellidae</taxon>
        <taxon>Epilachninae</taxon>
        <taxon>Epilachnini</taxon>
        <taxon>Henosepilachna</taxon>
    </lineage>
</organism>
<dbReference type="InterPro" id="IPR036871">
    <property type="entry name" value="PX_dom_sf"/>
</dbReference>
<evidence type="ECO:0000256" key="2">
    <source>
        <dbReference type="ARBA" id="ARBA00022737"/>
    </source>
</evidence>
<keyword evidence="2" id="KW-0677">Repeat</keyword>
<dbReference type="PANTHER" id="PTHR15454:SF35">
    <property type="entry name" value="NISCHARIN"/>
    <property type="match status" value="1"/>
</dbReference>
<dbReference type="Gene3D" id="3.30.1520.10">
    <property type="entry name" value="Phox-like domain"/>
    <property type="match status" value="1"/>
</dbReference>